<dbReference type="InterPro" id="IPR039421">
    <property type="entry name" value="Type_1_exporter"/>
</dbReference>
<dbReference type="RefSeq" id="WP_216415072.1">
    <property type="nucleotide sequence ID" value="NZ_JAHLQK010000001.1"/>
</dbReference>
<dbReference type="SMART" id="SM00382">
    <property type="entry name" value="AAA"/>
    <property type="match status" value="1"/>
</dbReference>
<dbReference type="InterPro" id="IPR017871">
    <property type="entry name" value="ABC_transporter-like_CS"/>
</dbReference>
<dbReference type="Pfam" id="PF00005">
    <property type="entry name" value="ABC_tran"/>
    <property type="match status" value="1"/>
</dbReference>
<dbReference type="CDD" id="cd03254">
    <property type="entry name" value="ABCC_Glucan_exporter_like"/>
    <property type="match status" value="1"/>
</dbReference>
<sequence>MSNIHNEEVLGKAYDSKLMARLLTYAKPYWAWLLICIMLLMVIAGIDLAGPYLIKVAIDEHINIYDRPIAVYDIPPEGNNNVIFFEDKYYITLNKDKENIIESSYKNVQLVRHNKDTFLVDGYFNLQKNDFTIVEKDGQFTIKTKVGSFNARKLTRNEVKLFRENDVSSIRKLGLFYFAIIIAGFILNYVQVYLLNYTSNKIIFNIREELFTHLEGMSLSFFDKNPVGRLVTRVTNDTETLQEMYSAVLVNLFKDLFLILGIIIIMIGMNIRLALLSLTVVPIILIATTIFRIKIRKAYREVRVKLAKINATLNENFTGMKTVHIFKREKQQAEQFDSINKEYLEANKKEILIFSIFRPSMEIVRSLGIAIIIWYGSGQVISQSIQFGVLIAFIDYLKQFFQPINDLTEKYNILQSAMASSERIFALLDKDPDIITPAKPKNIDNLQGTIEFKNVWFAYNNEDWVLKDISFKINFGESVAFVGATGAGKSSIINLISRFYDIQKGEILIDGVNIKDISLSTLRKNIGIVLQDVFMFTGTIKDNIVLNNYDISDTKVQEIAQYVNSHHFIEKLPKKYEEPVMERGSTLSSGQRQLLAFARALATDPSILVLDEATSNIDTETEELIQDAVVKLIKGRTSIAIAHRLSTIQNCNKIMVLHKGRLREVGNHQELLEKEGIYYKLYQLQYKESM</sequence>
<accession>A0ABS6FZD7</accession>
<evidence type="ECO:0000256" key="3">
    <source>
        <dbReference type="ARBA" id="ARBA00022989"/>
    </source>
</evidence>
<keyword evidence="2 5" id="KW-0812">Transmembrane</keyword>
<feature type="transmembrane region" description="Helical" evidence="5">
    <location>
        <begin position="244"/>
        <end position="266"/>
    </location>
</feature>
<feature type="domain" description="ABC transmembrane type-1" evidence="7">
    <location>
        <begin position="34"/>
        <end position="416"/>
    </location>
</feature>
<dbReference type="EMBL" id="JAHLQK010000001">
    <property type="protein sequence ID" value="MBU5675605.1"/>
    <property type="molecule type" value="Genomic_DNA"/>
</dbReference>
<dbReference type="CDD" id="cd18544">
    <property type="entry name" value="ABC_6TM_TmrA_like"/>
    <property type="match status" value="1"/>
</dbReference>
<proteinExistence type="predicted"/>
<dbReference type="Pfam" id="PF00664">
    <property type="entry name" value="ABC_membrane"/>
    <property type="match status" value="1"/>
</dbReference>
<comment type="subcellular location">
    <subcellularLocation>
        <location evidence="1">Membrane</location>
        <topology evidence="1">Multi-pass membrane protein</topology>
    </subcellularLocation>
</comment>
<dbReference type="PROSITE" id="PS00211">
    <property type="entry name" value="ABC_TRANSPORTER_1"/>
    <property type="match status" value="1"/>
</dbReference>
<keyword evidence="9" id="KW-1185">Reference proteome</keyword>
<dbReference type="PROSITE" id="PS50893">
    <property type="entry name" value="ABC_TRANSPORTER_2"/>
    <property type="match status" value="1"/>
</dbReference>
<feature type="transmembrane region" description="Helical" evidence="5">
    <location>
        <begin position="29"/>
        <end position="54"/>
    </location>
</feature>
<evidence type="ECO:0000313" key="8">
    <source>
        <dbReference type="EMBL" id="MBU5675605.1"/>
    </source>
</evidence>
<keyword evidence="3 5" id="KW-1133">Transmembrane helix</keyword>
<reference evidence="8 9" key="1">
    <citation type="submission" date="2021-06" db="EMBL/GenBank/DDBJ databases">
        <authorList>
            <person name="Sun Q."/>
            <person name="Li D."/>
        </authorList>
    </citation>
    <scope>NUCLEOTIDE SEQUENCE [LARGE SCALE GENOMIC DNA]</scope>
    <source>
        <strain evidence="8 9">MSJ-5</strain>
    </source>
</reference>
<dbReference type="GO" id="GO:0005524">
    <property type="term" value="F:ATP binding"/>
    <property type="evidence" value="ECO:0007669"/>
    <property type="project" value="UniProtKB-KW"/>
</dbReference>
<evidence type="ECO:0000256" key="4">
    <source>
        <dbReference type="ARBA" id="ARBA00023136"/>
    </source>
</evidence>
<dbReference type="Proteomes" id="UP000779508">
    <property type="component" value="Unassembled WGS sequence"/>
</dbReference>
<comment type="caution">
    <text evidence="8">The sequence shown here is derived from an EMBL/GenBank/DDBJ whole genome shotgun (WGS) entry which is preliminary data.</text>
</comment>
<dbReference type="PANTHER" id="PTHR24221:SF587">
    <property type="entry name" value="ABC TRANSPORTER RELATED"/>
    <property type="match status" value="1"/>
</dbReference>
<protein>
    <submittedName>
        <fullName evidence="8">ABC transporter ATP-binding protein/permease</fullName>
    </submittedName>
</protein>
<feature type="domain" description="ABC transporter" evidence="6">
    <location>
        <begin position="450"/>
        <end position="684"/>
    </location>
</feature>
<keyword evidence="8" id="KW-0067">ATP-binding</keyword>
<dbReference type="InterPro" id="IPR011527">
    <property type="entry name" value="ABC1_TM_dom"/>
</dbReference>
<feature type="transmembrane region" description="Helical" evidence="5">
    <location>
        <begin position="273"/>
        <end position="293"/>
    </location>
</feature>
<keyword evidence="8" id="KW-0547">Nucleotide-binding</keyword>
<organism evidence="8 9">
    <name type="scientific">Alkaliphilus flagellatus</name>
    <dbReference type="NCBI Taxonomy" id="2841507"/>
    <lineage>
        <taxon>Bacteria</taxon>
        <taxon>Bacillati</taxon>
        <taxon>Bacillota</taxon>
        <taxon>Clostridia</taxon>
        <taxon>Peptostreptococcales</taxon>
        <taxon>Natronincolaceae</taxon>
        <taxon>Alkaliphilus</taxon>
    </lineage>
</organism>
<evidence type="ECO:0000256" key="5">
    <source>
        <dbReference type="SAM" id="Phobius"/>
    </source>
</evidence>
<dbReference type="PANTHER" id="PTHR24221">
    <property type="entry name" value="ATP-BINDING CASSETTE SUB-FAMILY B"/>
    <property type="match status" value="1"/>
</dbReference>
<dbReference type="InterPro" id="IPR003593">
    <property type="entry name" value="AAA+_ATPase"/>
</dbReference>
<evidence type="ECO:0000256" key="1">
    <source>
        <dbReference type="ARBA" id="ARBA00004141"/>
    </source>
</evidence>
<evidence type="ECO:0000256" key="2">
    <source>
        <dbReference type="ARBA" id="ARBA00022692"/>
    </source>
</evidence>
<evidence type="ECO:0000259" key="7">
    <source>
        <dbReference type="PROSITE" id="PS50929"/>
    </source>
</evidence>
<gene>
    <name evidence="8" type="ORF">KQI88_04170</name>
</gene>
<evidence type="ECO:0000259" key="6">
    <source>
        <dbReference type="PROSITE" id="PS50893"/>
    </source>
</evidence>
<dbReference type="InterPro" id="IPR003439">
    <property type="entry name" value="ABC_transporter-like_ATP-bd"/>
</dbReference>
<evidence type="ECO:0000313" key="9">
    <source>
        <dbReference type="Proteomes" id="UP000779508"/>
    </source>
</evidence>
<name>A0ABS6FZD7_9FIRM</name>
<feature type="transmembrane region" description="Helical" evidence="5">
    <location>
        <begin position="173"/>
        <end position="194"/>
    </location>
</feature>
<keyword evidence="4 5" id="KW-0472">Membrane</keyword>
<dbReference type="PROSITE" id="PS50929">
    <property type="entry name" value="ABC_TM1F"/>
    <property type="match status" value="1"/>
</dbReference>